<evidence type="ECO:0000256" key="4">
    <source>
        <dbReference type="ARBA" id="ARBA00022723"/>
    </source>
</evidence>
<comment type="similarity">
    <text evidence="2">Belongs to the P-Pant transferase superfamily. Gsp/Sfp/HetI/AcpT family.</text>
</comment>
<feature type="domain" description="4'-phosphopantetheinyl transferase" evidence="7">
    <location>
        <begin position="103"/>
        <end position="181"/>
    </location>
</feature>
<keyword evidence="4" id="KW-0479">Metal-binding</keyword>
<dbReference type="InterPro" id="IPR055066">
    <property type="entry name" value="AASDHPPT_N"/>
</dbReference>
<protein>
    <submittedName>
        <fullName evidence="9">Sfp-like 4'-phosphopantetheine transferase</fullName>
    </submittedName>
</protein>
<proteinExistence type="inferred from homology"/>
<dbReference type="SUPFAM" id="SSF56214">
    <property type="entry name" value="4'-phosphopantetheinyl transferase"/>
    <property type="match status" value="2"/>
</dbReference>
<dbReference type="EMBL" id="BAUU01000043">
    <property type="protein sequence ID" value="GAE32635.1"/>
    <property type="molecule type" value="Genomic_DNA"/>
</dbReference>
<dbReference type="Proteomes" id="UP000018895">
    <property type="component" value="Unassembled WGS sequence"/>
</dbReference>
<dbReference type="GO" id="GO:0006633">
    <property type="term" value="P:fatty acid biosynthetic process"/>
    <property type="evidence" value="ECO:0007669"/>
    <property type="project" value="InterPro"/>
</dbReference>
<gene>
    <name evidence="9" type="ORF">JCM9152_4179</name>
</gene>
<evidence type="ECO:0000259" key="7">
    <source>
        <dbReference type="Pfam" id="PF01648"/>
    </source>
</evidence>
<dbReference type="InterPro" id="IPR004568">
    <property type="entry name" value="Ppantetheine-prot_Trfase_dom"/>
</dbReference>
<dbReference type="PANTHER" id="PTHR12215">
    <property type="entry name" value="PHOSPHOPANTETHEINE TRANSFERASE"/>
    <property type="match status" value="1"/>
</dbReference>
<evidence type="ECO:0000256" key="2">
    <source>
        <dbReference type="ARBA" id="ARBA00010990"/>
    </source>
</evidence>
<dbReference type="AlphaFoldDB" id="W4QKI7"/>
<dbReference type="GO" id="GO:0005829">
    <property type="term" value="C:cytosol"/>
    <property type="evidence" value="ECO:0007669"/>
    <property type="project" value="TreeGrafter"/>
</dbReference>
<dbReference type="GO" id="GO:0000287">
    <property type="term" value="F:magnesium ion binding"/>
    <property type="evidence" value="ECO:0007669"/>
    <property type="project" value="InterPro"/>
</dbReference>
<dbReference type="GO" id="GO:0017000">
    <property type="term" value="P:antibiotic biosynthetic process"/>
    <property type="evidence" value="ECO:0007669"/>
    <property type="project" value="UniProtKB-KW"/>
</dbReference>
<dbReference type="Pfam" id="PF22624">
    <property type="entry name" value="AASDHPPT_N"/>
    <property type="match status" value="1"/>
</dbReference>
<comment type="cofactor">
    <cofactor evidence="1">
        <name>Mg(2+)</name>
        <dbReference type="ChEBI" id="CHEBI:18420"/>
    </cofactor>
</comment>
<dbReference type="InterPro" id="IPR050559">
    <property type="entry name" value="P-Pant_transferase_sf"/>
</dbReference>
<reference evidence="9" key="1">
    <citation type="journal article" date="2014" name="Genome Announc.">
        <title>Draft Genome Sequences of Three Alkaliphilic Bacillus Strains, Bacillus wakoensis JCM 9140T, Bacillus akibai JCM 9157T, and Bacillus hemicellulosilyticus JCM 9152T.</title>
        <authorList>
            <person name="Yuki M."/>
            <person name="Oshima K."/>
            <person name="Suda W."/>
            <person name="Oshida Y."/>
            <person name="Kitamura K."/>
            <person name="Iida T."/>
            <person name="Hattori M."/>
            <person name="Ohkuma M."/>
        </authorList>
    </citation>
    <scope>NUCLEOTIDE SEQUENCE [LARGE SCALE GENOMIC DNA]</scope>
    <source>
        <strain evidence="9">JCM 9152</strain>
    </source>
</reference>
<evidence type="ECO:0000256" key="6">
    <source>
        <dbReference type="ARBA" id="ARBA00023194"/>
    </source>
</evidence>
<keyword evidence="10" id="KW-1185">Reference proteome</keyword>
<evidence type="ECO:0000259" key="8">
    <source>
        <dbReference type="Pfam" id="PF22624"/>
    </source>
</evidence>
<dbReference type="GO" id="GO:0008897">
    <property type="term" value="F:holo-[acyl-carrier-protein] synthase activity"/>
    <property type="evidence" value="ECO:0007669"/>
    <property type="project" value="InterPro"/>
</dbReference>
<feature type="domain" description="4'-phosphopantetheinyl transferase N-terminal" evidence="8">
    <location>
        <begin position="15"/>
        <end position="96"/>
    </location>
</feature>
<dbReference type="NCBIfam" id="TIGR00556">
    <property type="entry name" value="pantethn_trn"/>
    <property type="match status" value="1"/>
</dbReference>
<dbReference type="PANTHER" id="PTHR12215:SF10">
    <property type="entry name" value="L-AMINOADIPATE-SEMIALDEHYDE DEHYDROGENASE-PHOSPHOPANTETHEINYL TRANSFERASE"/>
    <property type="match status" value="1"/>
</dbReference>
<evidence type="ECO:0000313" key="9">
    <source>
        <dbReference type="EMBL" id="GAE32635.1"/>
    </source>
</evidence>
<dbReference type="InterPro" id="IPR037143">
    <property type="entry name" value="4-PPantetheinyl_Trfase_dom_sf"/>
</dbReference>
<dbReference type="Pfam" id="PF01648">
    <property type="entry name" value="ACPS"/>
    <property type="match status" value="1"/>
</dbReference>
<comment type="caution">
    <text evidence="9">The sequence shown here is derived from an EMBL/GenBank/DDBJ whole genome shotgun (WGS) entry which is preliminary data.</text>
</comment>
<keyword evidence="6" id="KW-0045">Antibiotic biosynthesis</keyword>
<dbReference type="GO" id="GO:0019878">
    <property type="term" value="P:lysine biosynthetic process via aminoadipic acid"/>
    <property type="evidence" value="ECO:0007669"/>
    <property type="project" value="TreeGrafter"/>
</dbReference>
<dbReference type="Gene3D" id="3.90.470.20">
    <property type="entry name" value="4'-phosphopantetheinyl transferase domain"/>
    <property type="match status" value="2"/>
</dbReference>
<evidence type="ECO:0000313" key="10">
    <source>
        <dbReference type="Proteomes" id="UP000018895"/>
    </source>
</evidence>
<keyword evidence="3 9" id="KW-0808">Transferase</keyword>
<organism evidence="9 10">
    <name type="scientific">Halalkalibacter hemicellulosilyticusJCM 9152</name>
    <dbReference type="NCBI Taxonomy" id="1236971"/>
    <lineage>
        <taxon>Bacteria</taxon>
        <taxon>Bacillati</taxon>
        <taxon>Bacillota</taxon>
        <taxon>Bacilli</taxon>
        <taxon>Bacillales</taxon>
        <taxon>Bacillaceae</taxon>
        <taxon>Halalkalibacter</taxon>
    </lineage>
</organism>
<evidence type="ECO:0000256" key="3">
    <source>
        <dbReference type="ARBA" id="ARBA00022679"/>
    </source>
</evidence>
<name>W4QKI7_9BACI</name>
<dbReference type="InterPro" id="IPR008278">
    <property type="entry name" value="4-PPantetheinyl_Trfase_dom"/>
</dbReference>
<sequence>MEIYALKLNNSLSDSLFAQLLTITSSAKRKRINRFVNQSHAEPTLMADVLLRFLLARKLHIALEDIYFQYNQYGKPFLRDRENIHFNVSHSGNWIVCGIDHVPIGVDIEQVRPIDEGVAKRFFSTNEYVWLQSKAEADRVHYFYLIWTMKESILKNIGIGLSRATDSFSIQLKEGQYYSTLDQNLQFKQYNIDPAYVTSVCSKNKEFPPYVQVVEIDELLQKVIRCNKGMWS</sequence>
<accession>W4QKI7</accession>
<keyword evidence="5" id="KW-0460">Magnesium</keyword>
<evidence type="ECO:0000256" key="1">
    <source>
        <dbReference type="ARBA" id="ARBA00001946"/>
    </source>
</evidence>
<evidence type="ECO:0000256" key="5">
    <source>
        <dbReference type="ARBA" id="ARBA00022842"/>
    </source>
</evidence>
<dbReference type="STRING" id="1236971.JCM9152_4179"/>